<dbReference type="Pfam" id="PF05577">
    <property type="entry name" value="Peptidase_S28"/>
    <property type="match status" value="1"/>
</dbReference>
<reference evidence="6" key="2">
    <citation type="submission" date="2023-06" db="EMBL/GenBank/DDBJ databases">
        <authorList>
            <consortium name="Lawrence Berkeley National Laboratory"/>
            <person name="Haridas S."/>
            <person name="Hensen N."/>
            <person name="Bonometti L."/>
            <person name="Westerberg I."/>
            <person name="Brannstrom I.O."/>
            <person name="Guillou S."/>
            <person name="Cros-Aarteil S."/>
            <person name="Calhoun S."/>
            <person name="Kuo A."/>
            <person name="Mondo S."/>
            <person name="Pangilinan J."/>
            <person name="Riley R."/>
            <person name="Labutti K."/>
            <person name="Andreopoulos B."/>
            <person name="Lipzen A."/>
            <person name="Chen C."/>
            <person name="Yanf M."/>
            <person name="Daum C."/>
            <person name="Ng V."/>
            <person name="Clum A."/>
            <person name="Steindorff A."/>
            <person name="Ohm R."/>
            <person name="Martin F."/>
            <person name="Silar P."/>
            <person name="Natvig D."/>
            <person name="Lalanne C."/>
            <person name="Gautier V."/>
            <person name="Ament-Velasquez S.L."/>
            <person name="Kruys A."/>
            <person name="Hutchinson M.I."/>
            <person name="Powell A.J."/>
            <person name="Barry K."/>
            <person name="Miller A.N."/>
            <person name="Grigoriev I.V."/>
            <person name="Debuchy R."/>
            <person name="Gladieux P."/>
            <person name="Thoren M.H."/>
            <person name="Johannesson H."/>
        </authorList>
    </citation>
    <scope>NUCLEOTIDE SEQUENCE</scope>
    <source>
        <strain evidence="6">SMH4131-1</strain>
    </source>
</reference>
<accession>A0AAE0J2W0</accession>
<keyword evidence="4" id="KW-0378">Hydrolase</keyword>
<evidence type="ECO:0000313" key="7">
    <source>
        <dbReference type="Proteomes" id="UP001286456"/>
    </source>
</evidence>
<name>A0AAE0J2W0_9PEZI</name>
<dbReference type="AlphaFoldDB" id="A0AAE0J2W0"/>
<evidence type="ECO:0000256" key="1">
    <source>
        <dbReference type="ARBA" id="ARBA00011079"/>
    </source>
</evidence>
<proteinExistence type="inferred from homology"/>
<comment type="similarity">
    <text evidence="1">Belongs to the peptidase S28 family.</text>
</comment>
<dbReference type="GO" id="GO:0004180">
    <property type="term" value="F:carboxypeptidase activity"/>
    <property type="evidence" value="ECO:0007669"/>
    <property type="project" value="UniProtKB-KW"/>
</dbReference>
<dbReference type="Gene3D" id="3.40.50.1820">
    <property type="entry name" value="alpha/beta hydrolase"/>
    <property type="match status" value="2"/>
</dbReference>
<sequence>MKLSPGVVLPFAAWVAPKSSLRGVPEPQSIKLSAAEQGIVSCDWFTQPLDHNNLTLGTWDQQYCVSQEWWAGQGSPVVLMTPGETPISGSVSSGLGYSFLENTTITGAYAQSLGAAAVVVEHRYFGGSSPYDGLDSETLQYLTTEQAAADLANFAKNVVFPFDKNKTSNSPKAPWIYYGASYSATLGSWIEQFHPGVFYAFHLSSAVVEPNANNWYYYDTIRKGIDAFELDSTSKGCSAALSTVVDFVDDILLAPTPNANKTDALKLFFGASFPIQDDDFAYALATPFRYWQQTQGSADVMKLCRALVSDNTTFDGGAVLGTVPAPVKNYASYFMQHFVDSTCTYFDVWGQDDPLWCLNTHDYWNPYIEAKTLGNPWRTFYWLLCNEPIASWATGAPKDQISIVSRKIDSNYWQRQCELHFPATNGKKYGGATGKTPDTLNKKTGGWLRSNTSKVIWTNGEFDPWRSTTMSSEIRPGGPLQSTEDVPVFLIKNAEHGDDSFTAAGLKNRGFKANPEVQVVQDKAVEIMKKWVGQFKPPVKGS</sequence>
<keyword evidence="2" id="KW-0645">Protease</keyword>
<keyword evidence="5" id="KW-0325">Glycoprotein</keyword>
<dbReference type="GO" id="GO:0006508">
    <property type="term" value="P:proteolysis"/>
    <property type="evidence" value="ECO:0007669"/>
    <property type="project" value="UniProtKB-KW"/>
</dbReference>
<keyword evidence="3" id="KW-0732">Signal</keyword>
<dbReference type="InterPro" id="IPR029058">
    <property type="entry name" value="AB_hydrolase_fold"/>
</dbReference>
<dbReference type="EMBL" id="JAUEPO010000001">
    <property type="protein sequence ID" value="KAK3335906.1"/>
    <property type="molecule type" value="Genomic_DNA"/>
</dbReference>
<evidence type="ECO:0000256" key="3">
    <source>
        <dbReference type="ARBA" id="ARBA00022729"/>
    </source>
</evidence>
<evidence type="ECO:0000256" key="4">
    <source>
        <dbReference type="ARBA" id="ARBA00022801"/>
    </source>
</evidence>
<dbReference type="PANTHER" id="PTHR11010">
    <property type="entry name" value="PROTEASE S28 PRO-X CARBOXYPEPTIDASE-RELATED"/>
    <property type="match status" value="1"/>
</dbReference>
<protein>
    <submittedName>
        <fullName evidence="6">Serine carboxypeptidase S28-domain-containing protein</fullName>
    </submittedName>
</protein>
<dbReference type="Proteomes" id="UP001286456">
    <property type="component" value="Unassembled WGS sequence"/>
</dbReference>
<dbReference type="PANTHER" id="PTHR11010:SF23">
    <property type="entry name" value="SERINE PEPTIDASE"/>
    <property type="match status" value="1"/>
</dbReference>
<gene>
    <name evidence="6" type="ORF">B0T19DRAFT_436723</name>
</gene>
<dbReference type="GO" id="GO:0070008">
    <property type="term" value="F:serine-type exopeptidase activity"/>
    <property type="evidence" value="ECO:0007669"/>
    <property type="project" value="InterPro"/>
</dbReference>
<dbReference type="InterPro" id="IPR008758">
    <property type="entry name" value="Peptidase_S28"/>
</dbReference>
<evidence type="ECO:0000256" key="2">
    <source>
        <dbReference type="ARBA" id="ARBA00022670"/>
    </source>
</evidence>
<evidence type="ECO:0000256" key="5">
    <source>
        <dbReference type="ARBA" id="ARBA00023180"/>
    </source>
</evidence>
<dbReference type="SUPFAM" id="SSF53474">
    <property type="entry name" value="alpha/beta-Hydrolases"/>
    <property type="match status" value="1"/>
</dbReference>
<keyword evidence="6" id="KW-0121">Carboxypeptidase</keyword>
<keyword evidence="7" id="KW-1185">Reference proteome</keyword>
<organism evidence="6 7">
    <name type="scientific">Cercophora scortea</name>
    <dbReference type="NCBI Taxonomy" id="314031"/>
    <lineage>
        <taxon>Eukaryota</taxon>
        <taxon>Fungi</taxon>
        <taxon>Dikarya</taxon>
        <taxon>Ascomycota</taxon>
        <taxon>Pezizomycotina</taxon>
        <taxon>Sordariomycetes</taxon>
        <taxon>Sordariomycetidae</taxon>
        <taxon>Sordariales</taxon>
        <taxon>Lasiosphaeriaceae</taxon>
        <taxon>Cercophora</taxon>
    </lineage>
</organism>
<reference evidence="6" key="1">
    <citation type="journal article" date="2023" name="Mol. Phylogenet. Evol.">
        <title>Genome-scale phylogeny and comparative genomics of the fungal order Sordariales.</title>
        <authorList>
            <person name="Hensen N."/>
            <person name="Bonometti L."/>
            <person name="Westerberg I."/>
            <person name="Brannstrom I.O."/>
            <person name="Guillou S."/>
            <person name="Cros-Aarteil S."/>
            <person name="Calhoun S."/>
            <person name="Haridas S."/>
            <person name="Kuo A."/>
            <person name="Mondo S."/>
            <person name="Pangilinan J."/>
            <person name="Riley R."/>
            <person name="LaButti K."/>
            <person name="Andreopoulos B."/>
            <person name="Lipzen A."/>
            <person name="Chen C."/>
            <person name="Yan M."/>
            <person name="Daum C."/>
            <person name="Ng V."/>
            <person name="Clum A."/>
            <person name="Steindorff A."/>
            <person name="Ohm R.A."/>
            <person name="Martin F."/>
            <person name="Silar P."/>
            <person name="Natvig D.O."/>
            <person name="Lalanne C."/>
            <person name="Gautier V."/>
            <person name="Ament-Velasquez S.L."/>
            <person name="Kruys A."/>
            <person name="Hutchinson M.I."/>
            <person name="Powell A.J."/>
            <person name="Barry K."/>
            <person name="Miller A.N."/>
            <person name="Grigoriev I.V."/>
            <person name="Debuchy R."/>
            <person name="Gladieux P."/>
            <person name="Hiltunen Thoren M."/>
            <person name="Johannesson H."/>
        </authorList>
    </citation>
    <scope>NUCLEOTIDE SEQUENCE</scope>
    <source>
        <strain evidence="6">SMH4131-1</strain>
    </source>
</reference>
<dbReference type="GO" id="GO:0008239">
    <property type="term" value="F:dipeptidyl-peptidase activity"/>
    <property type="evidence" value="ECO:0007669"/>
    <property type="project" value="TreeGrafter"/>
</dbReference>
<evidence type="ECO:0000313" key="6">
    <source>
        <dbReference type="EMBL" id="KAK3335906.1"/>
    </source>
</evidence>
<comment type="caution">
    <text evidence="6">The sequence shown here is derived from an EMBL/GenBank/DDBJ whole genome shotgun (WGS) entry which is preliminary data.</text>
</comment>